<sequence>MTEEIFDIVDEKGQPTGETVTRSQAHAEGIRHRTAHIWVTRENGDKTEVLLQKRALNKDSFPGRYDTSSAGHIQAGDEPLESAVRELSEELGIHVDEDDLHFAGTFPIQYEKEFHGKMFKDNEIAFVYVYDDEADIDNLTIQKEELDSVEWFDLEEVYQACQPPRNEKFCAPMGGLEIVRKYVNEQENVSNSMVRGMSVGMSTGMFIGAAIGIATDRIGTFMCMGMIWGMIFGSILGKRKNNNKNDF</sequence>
<dbReference type="Pfam" id="PF00293">
    <property type="entry name" value="NUDIX"/>
    <property type="match status" value="1"/>
</dbReference>
<keyword evidence="2" id="KW-1133">Transmembrane helix</keyword>
<evidence type="ECO:0000313" key="4">
    <source>
        <dbReference type="EMBL" id="SHI63851.1"/>
    </source>
</evidence>
<feature type="transmembrane region" description="Helical" evidence="2">
    <location>
        <begin position="194"/>
        <end position="213"/>
    </location>
</feature>
<dbReference type="RefSeq" id="WP_072913056.1">
    <property type="nucleotide sequence ID" value="NZ_FQYQ01000003.1"/>
</dbReference>
<organism evidence="4 5">
    <name type="scientific">Pseudobutyrivibrio xylanivorans DSM 14809</name>
    <dbReference type="NCBI Taxonomy" id="1123012"/>
    <lineage>
        <taxon>Bacteria</taxon>
        <taxon>Bacillati</taxon>
        <taxon>Bacillota</taxon>
        <taxon>Clostridia</taxon>
        <taxon>Lachnospirales</taxon>
        <taxon>Lachnospiraceae</taxon>
        <taxon>Pseudobutyrivibrio</taxon>
    </lineage>
</organism>
<dbReference type="OrthoDB" id="9804563at2"/>
<dbReference type="PROSITE" id="PS51462">
    <property type="entry name" value="NUDIX"/>
    <property type="match status" value="1"/>
</dbReference>
<keyword evidence="5" id="KW-1185">Reference proteome</keyword>
<reference evidence="4 5" key="1">
    <citation type="submission" date="2016-11" db="EMBL/GenBank/DDBJ databases">
        <authorList>
            <person name="Jaros S."/>
            <person name="Januszkiewicz K."/>
            <person name="Wedrychowicz H."/>
        </authorList>
    </citation>
    <scope>NUCLEOTIDE SEQUENCE [LARGE SCALE GENOMIC DNA]</scope>
    <source>
        <strain evidence="4 5">DSM 14809</strain>
    </source>
</reference>
<dbReference type="GO" id="GO:0005737">
    <property type="term" value="C:cytoplasm"/>
    <property type="evidence" value="ECO:0007669"/>
    <property type="project" value="TreeGrafter"/>
</dbReference>
<dbReference type="InterPro" id="IPR015797">
    <property type="entry name" value="NUDIX_hydrolase-like_dom_sf"/>
</dbReference>
<dbReference type="EMBL" id="FQYQ01000003">
    <property type="protein sequence ID" value="SHI63851.1"/>
    <property type="molecule type" value="Genomic_DNA"/>
</dbReference>
<proteinExistence type="predicted"/>
<gene>
    <name evidence="4" type="ORF">SAMN02745725_00803</name>
</gene>
<dbReference type="SUPFAM" id="SSF55811">
    <property type="entry name" value="Nudix"/>
    <property type="match status" value="1"/>
</dbReference>
<evidence type="ECO:0000259" key="3">
    <source>
        <dbReference type="PROSITE" id="PS51462"/>
    </source>
</evidence>
<dbReference type="Proteomes" id="UP000184185">
    <property type="component" value="Unassembled WGS sequence"/>
</dbReference>
<dbReference type="GO" id="GO:0009240">
    <property type="term" value="P:isopentenyl diphosphate biosynthetic process"/>
    <property type="evidence" value="ECO:0007669"/>
    <property type="project" value="TreeGrafter"/>
</dbReference>
<dbReference type="PANTHER" id="PTHR10885">
    <property type="entry name" value="ISOPENTENYL-DIPHOSPHATE DELTA-ISOMERASE"/>
    <property type="match status" value="1"/>
</dbReference>
<keyword evidence="2" id="KW-0812">Transmembrane</keyword>
<evidence type="ECO:0000256" key="1">
    <source>
        <dbReference type="SAM" id="MobiDB-lite"/>
    </source>
</evidence>
<protein>
    <submittedName>
        <fullName evidence="4">Isopentenyldiphosphate isomerase</fullName>
    </submittedName>
</protein>
<feature type="transmembrane region" description="Helical" evidence="2">
    <location>
        <begin position="219"/>
        <end position="237"/>
    </location>
</feature>
<dbReference type="STRING" id="185007.SAMN02910350_01035"/>
<evidence type="ECO:0000313" key="5">
    <source>
        <dbReference type="Proteomes" id="UP000184185"/>
    </source>
</evidence>
<dbReference type="PANTHER" id="PTHR10885:SF20">
    <property type="entry name" value="NUDIX HYDROLASE DOMAIN-CONTAINING PROTEIN"/>
    <property type="match status" value="1"/>
</dbReference>
<keyword evidence="4" id="KW-0413">Isomerase</keyword>
<evidence type="ECO:0000256" key="2">
    <source>
        <dbReference type="SAM" id="Phobius"/>
    </source>
</evidence>
<feature type="domain" description="Nudix hydrolase" evidence="3">
    <location>
        <begin position="30"/>
        <end position="176"/>
    </location>
</feature>
<dbReference type="Gene3D" id="3.90.79.10">
    <property type="entry name" value="Nucleoside Triphosphate Pyrophosphohydrolase"/>
    <property type="match status" value="1"/>
</dbReference>
<dbReference type="CDD" id="cd04692">
    <property type="entry name" value="NUDIX_Hydrolase"/>
    <property type="match status" value="1"/>
</dbReference>
<dbReference type="InterPro" id="IPR000086">
    <property type="entry name" value="NUDIX_hydrolase_dom"/>
</dbReference>
<feature type="region of interest" description="Disordered" evidence="1">
    <location>
        <begin position="9"/>
        <end position="28"/>
    </location>
</feature>
<dbReference type="GO" id="GO:0004452">
    <property type="term" value="F:isopentenyl-diphosphate delta-isomerase activity"/>
    <property type="evidence" value="ECO:0007669"/>
    <property type="project" value="TreeGrafter"/>
</dbReference>
<dbReference type="AlphaFoldDB" id="A0A1M6CSL5"/>
<accession>A0A1M6CSL5</accession>
<keyword evidence="2" id="KW-0472">Membrane</keyword>
<name>A0A1M6CSL5_PSEXY</name>